<evidence type="ECO:0000256" key="1">
    <source>
        <dbReference type="SAM" id="MobiDB-lite"/>
    </source>
</evidence>
<dbReference type="RefSeq" id="WP_093841366.1">
    <property type="nucleotide sequence ID" value="NZ_FOLM01000022.1"/>
</dbReference>
<sequence>MADNAAQDKDGTAQNKNDNFDLSLPLPEEGGVVFVAAGLCALLLALIYPGAMTYALVDYRSWPTRRRSSLRRPSPLSR</sequence>
<accession>A0A1I1U2E4</accession>
<organism evidence="3 4">
    <name type="scientific">Streptomyces aidingensis</name>
    <dbReference type="NCBI Taxonomy" id="910347"/>
    <lineage>
        <taxon>Bacteria</taxon>
        <taxon>Bacillati</taxon>
        <taxon>Actinomycetota</taxon>
        <taxon>Actinomycetes</taxon>
        <taxon>Kitasatosporales</taxon>
        <taxon>Streptomycetaceae</taxon>
        <taxon>Streptomyces</taxon>
    </lineage>
</organism>
<keyword evidence="2" id="KW-0472">Membrane</keyword>
<evidence type="ECO:0000256" key="2">
    <source>
        <dbReference type="SAM" id="Phobius"/>
    </source>
</evidence>
<gene>
    <name evidence="3" type="ORF">SAMN05421773_12251</name>
</gene>
<evidence type="ECO:0000313" key="3">
    <source>
        <dbReference type="EMBL" id="SFD64874.1"/>
    </source>
</evidence>
<reference evidence="3 4" key="1">
    <citation type="submission" date="2016-10" db="EMBL/GenBank/DDBJ databases">
        <authorList>
            <person name="de Groot N.N."/>
        </authorList>
    </citation>
    <scope>NUCLEOTIDE SEQUENCE [LARGE SCALE GENOMIC DNA]</scope>
    <source>
        <strain evidence="3 4">CGMCC 4.5739</strain>
    </source>
</reference>
<dbReference type="EMBL" id="FOLM01000022">
    <property type="protein sequence ID" value="SFD64874.1"/>
    <property type="molecule type" value="Genomic_DNA"/>
</dbReference>
<dbReference type="Proteomes" id="UP000199207">
    <property type="component" value="Unassembled WGS sequence"/>
</dbReference>
<keyword evidence="2" id="KW-1133">Transmembrane helix</keyword>
<feature type="compositionally biased region" description="Basic and acidic residues" evidence="1">
    <location>
        <begin position="1"/>
        <end position="11"/>
    </location>
</feature>
<dbReference type="AlphaFoldDB" id="A0A1I1U2E4"/>
<name>A0A1I1U2E4_9ACTN</name>
<keyword evidence="2" id="KW-0812">Transmembrane</keyword>
<feature type="transmembrane region" description="Helical" evidence="2">
    <location>
        <begin position="32"/>
        <end position="57"/>
    </location>
</feature>
<evidence type="ECO:0000313" key="4">
    <source>
        <dbReference type="Proteomes" id="UP000199207"/>
    </source>
</evidence>
<proteinExistence type="predicted"/>
<protein>
    <submittedName>
        <fullName evidence="3">Uncharacterized protein</fullName>
    </submittedName>
</protein>
<feature type="region of interest" description="Disordered" evidence="1">
    <location>
        <begin position="1"/>
        <end position="21"/>
    </location>
</feature>
<keyword evidence="4" id="KW-1185">Reference proteome</keyword>